<feature type="region of interest" description="Disordered" evidence="1">
    <location>
        <begin position="66"/>
        <end position="109"/>
    </location>
</feature>
<feature type="region of interest" description="Disordered" evidence="1">
    <location>
        <begin position="1"/>
        <end position="23"/>
    </location>
</feature>
<dbReference type="OrthoDB" id="10522016at2759"/>
<name>A0A9N9UU89_9HYPO</name>
<dbReference type="Proteomes" id="UP000754883">
    <property type="component" value="Unassembled WGS sequence"/>
</dbReference>
<gene>
    <name evidence="2" type="ORF">CBYS24578_00002591</name>
</gene>
<proteinExistence type="predicted"/>
<dbReference type="EMBL" id="CABFNO020001553">
    <property type="protein sequence ID" value="CAG9999679.1"/>
    <property type="molecule type" value="Genomic_DNA"/>
</dbReference>
<evidence type="ECO:0000256" key="1">
    <source>
        <dbReference type="SAM" id="MobiDB-lite"/>
    </source>
</evidence>
<accession>A0A9N9UU89</accession>
<evidence type="ECO:0000313" key="2">
    <source>
        <dbReference type="EMBL" id="CAG9999679.1"/>
    </source>
</evidence>
<comment type="caution">
    <text evidence="2">The sequence shown here is derived from an EMBL/GenBank/DDBJ whole genome shotgun (WGS) entry which is preliminary data.</text>
</comment>
<keyword evidence="3" id="KW-1185">Reference proteome</keyword>
<dbReference type="AlphaFoldDB" id="A0A9N9UU89"/>
<protein>
    <submittedName>
        <fullName evidence="2">Uncharacterized protein</fullName>
    </submittedName>
</protein>
<sequence length="251" mass="28222">MGNVFYDPKKPAPKSTEQIKKAKGVEERAKKLREKYDVSLDDYRENTVQKNGELLKGNTNTMYVNISPNPFRVDPNNLPASYARKVGDGTDVPETSEDSSATKKGKTRLDAYKTDNPDFAAAFSYGQQSKFHDGERYYRPGEYEEASTTGHTSNAGDREWHLFTADLPEEQRKLQHNDRIKKGLVPNGTLVPLALSRQELHEEMMKSLGLFKNQAAGQKGTYREHTDRLIGGAYDGQHNTDTTIDHLPGAR</sequence>
<reference evidence="3" key="1">
    <citation type="submission" date="2019-06" db="EMBL/GenBank/DDBJ databases">
        <authorList>
            <person name="Broberg M."/>
        </authorList>
    </citation>
    <scope>NUCLEOTIDE SEQUENCE [LARGE SCALE GENOMIC DNA]</scope>
</reference>
<evidence type="ECO:0000313" key="3">
    <source>
        <dbReference type="Proteomes" id="UP000754883"/>
    </source>
</evidence>
<organism evidence="2 3">
    <name type="scientific">Clonostachys byssicola</name>
    <dbReference type="NCBI Taxonomy" id="160290"/>
    <lineage>
        <taxon>Eukaryota</taxon>
        <taxon>Fungi</taxon>
        <taxon>Dikarya</taxon>
        <taxon>Ascomycota</taxon>
        <taxon>Pezizomycotina</taxon>
        <taxon>Sordariomycetes</taxon>
        <taxon>Hypocreomycetidae</taxon>
        <taxon>Hypocreales</taxon>
        <taxon>Bionectriaceae</taxon>
        <taxon>Clonostachys</taxon>
    </lineage>
</organism>
<reference evidence="2 3" key="2">
    <citation type="submission" date="2021-10" db="EMBL/GenBank/DDBJ databases">
        <authorList>
            <person name="Piombo E."/>
        </authorList>
    </citation>
    <scope>NUCLEOTIDE SEQUENCE [LARGE SCALE GENOMIC DNA]</scope>
</reference>